<feature type="region of interest" description="Disordered" evidence="1">
    <location>
        <begin position="164"/>
        <end position="252"/>
    </location>
</feature>
<feature type="compositionally biased region" description="Polar residues" evidence="1">
    <location>
        <begin position="229"/>
        <end position="240"/>
    </location>
</feature>
<dbReference type="OrthoDB" id="5573856at2759"/>
<feature type="region of interest" description="Disordered" evidence="1">
    <location>
        <begin position="31"/>
        <end position="97"/>
    </location>
</feature>
<feature type="region of interest" description="Disordered" evidence="1">
    <location>
        <begin position="703"/>
        <end position="767"/>
    </location>
</feature>
<feature type="region of interest" description="Disordered" evidence="1">
    <location>
        <begin position="815"/>
        <end position="841"/>
    </location>
</feature>
<evidence type="ECO:0000256" key="1">
    <source>
        <dbReference type="SAM" id="MobiDB-lite"/>
    </source>
</evidence>
<feature type="compositionally biased region" description="Low complexity" evidence="1">
    <location>
        <begin position="241"/>
        <end position="252"/>
    </location>
</feature>
<accession>A0A9W8I546</accession>
<feature type="non-terminal residue" evidence="2">
    <location>
        <position position="900"/>
    </location>
</feature>
<feature type="compositionally biased region" description="Basic residues" evidence="1">
    <location>
        <begin position="829"/>
        <end position="839"/>
    </location>
</feature>
<evidence type="ECO:0000313" key="3">
    <source>
        <dbReference type="Proteomes" id="UP001140094"/>
    </source>
</evidence>
<feature type="compositionally biased region" description="Basic residues" evidence="1">
    <location>
        <begin position="663"/>
        <end position="673"/>
    </location>
</feature>
<organism evidence="2 3">
    <name type="scientific">Coemansia guatemalensis</name>
    <dbReference type="NCBI Taxonomy" id="2761395"/>
    <lineage>
        <taxon>Eukaryota</taxon>
        <taxon>Fungi</taxon>
        <taxon>Fungi incertae sedis</taxon>
        <taxon>Zoopagomycota</taxon>
        <taxon>Kickxellomycotina</taxon>
        <taxon>Kickxellomycetes</taxon>
        <taxon>Kickxellales</taxon>
        <taxon>Kickxellaceae</taxon>
        <taxon>Coemansia</taxon>
    </lineage>
</organism>
<feature type="region of interest" description="Disordered" evidence="1">
    <location>
        <begin position="539"/>
        <end position="580"/>
    </location>
</feature>
<dbReference type="EMBL" id="JANBUO010000222">
    <property type="protein sequence ID" value="KAJ2806134.1"/>
    <property type="molecule type" value="Genomic_DNA"/>
</dbReference>
<feature type="compositionally biased region" description="Polar residues" evidence="1">
    <location>
        <begin position="196"/>
        <end position="207"/>
    </location>
</feature>
<evidence type="ECO:0000313" key="2">
    <source>
        <dbReference type="EMBL" id="KAJ2806134.1"/>
    </source>
</evidence>
<proteinExistence type="predicted"/>
<sequence length="900" mass="95590">MLHEAEHRQRTAAEAPQELMGHADAGHTYAMGASHTTYGGGGPPAYHPAATEDHTPYASPRSGQSPALRLHAIDEASEETEHDADGSGRQGKVRRNLMSGFRRVAKAVRTAAVLKNEGGRRQSIGGGVQQNGYARGMLGAERITHPHMAVSAQEAEPQYALYPGAGHSPKPAGARSAMSVAASGQRISVQPGPRQRSLTQQSRTAPTMSRAQSQQQRVRSHHGGLARVHTSTSLATMGQLSSGSSAKSSPTASINETLAMDSSARRESSTLVSRLPAVDKLSPARAGGGVGLPMGRMYASWEVDKGAAPSAPHSARSAEVIPTAARERMQAITPPRRDRSMTVPSGDQRSAERIELRIPHSPLMKPTTQASVGHSAGTRIQRQAARNLSGEPLSKIVDDMLTMQQLPSPADTTAGNALASVDSSLEALERTPLSRMLAGSTATDAGTSGGSSEEALEAHCARAAAMHSNGLSHYLRLSADTSDCASLAQALDEGSRAAARTRRLELRSIHDSGVQVHRHAAGSVSTSESELLHALPRDSASVHGPSAYTSQQSLHGPSAFASQQSLPLGGDTRAASPPSPFSFGHSRYSLINTDGSLNLINYQFDQLDGYQKRLSATGSNAASPPHSGEAGLSGRLMRKNADGGWFWGSTESADGSMADMNGRQRRLTRKPRKQTPLSPPRARTETVLPAGLLQLQPLSVNLWTPNNDARRRPRASASLASGHTRSPSASTTHSSAPAPPRASEGSVGAWSSASRRPSQQMSVYPLSDMRPGSVATRWPRLMQIAPESVPFDAIYQRSAAAMTLEQALTLVEGSSFRSAPSTSSQSASKLHHRRLHKRSSSALTGNELDDIMIRTAEICHSVQTAIRVQHANDSGLRSWIDSVLGSQQRQQQQQQQDQPL</sequence>
<feature type="compositionally biased region" description="Low complexity" evidence="1">
    <location>
        <begin position="815"/>
        <end position="828"/>
    </location>
</feature>
<keyword evidence="3" id="KW-1185">Reference proteome</keyword>
<dbReference type="AlphaFoldDB" id="A0A9W8I546"/>
<feature type="compositionally biased region" description="Low complexity" evidence="1">
    <location>
        <begin position="715"/>
        <end position="736"/>
    </location>
</feature>
<feature type="region of interest" description="Disordered" evidence="1">
    <location>
        <begin position="650"/>
        <end position="690"/>
    </location>
</feature>
<reference evidence="2" key="1">
    <citation type="submission" date="2022-07" db="EMBL/GenBank/DDBJ databases">
        <title>Phylogenomic reconstructions and comparative analyses of Kickxellomycotina fungi.</title>
        <authorList>
            <person name="Reynolds N.K."/>
            <person name="Stajich J.E."/>
            <person name="Barry K."/>
            <person name="Grigoriev I.V."/>
            <person name="Crous P."/>
            <person name="Smith M.E."/>
        </authorList>
    </citation>
    <scope>NUCLEOTIDE SEQUENCE</scope>
    <source>
        <strain evidence="2">NRRL 1565</strain>
    </source>
</reference>
<protein>
    <submittedName>
        <fullName evidence="2">Uncharacterized protein</fullName>
    </submittedName>
</protein>
<comment type="caution">
    <text evidence="2">The sequence shown here is derived from an EMBL/GenBank/DDBJ whole genome shotgun (WGS) entry which is preliminary data.</text>
</comment>
<feature type="compositionally biased region" description="Polar residues" evidence="1">
    <location>
        <begin position="749"/>
        <end position="762"/>
    </location>
</feature>
<feature type="compositionally biased region" description="Polar residues" evidence="1">
    <location>
        <begin position="547"/>
        <end position="566"/>
    </location>
</feature>
<dbReference type="Proteomes" id="UP001140094">
    <property type="component" value="Unassembled WGS sequence"/>
</dbReference>
<gene>
    <name evidence="2" type="ORF">H4R20_001806</name>
</gene>
<name>A0A9W8I546_9FUNG</name>